<keyword evidence="3" id="KW-1003">Cell membrane</keyword>
<dbReference type="OrthoDB" id="9812701at2"/>
<dbReference type="InterPro" id="IPR000515">
    <property type="entry name" value="MetI-like"/>
</dbReference>
<keyword evidence="5 7" id="KW-1133">Transmembrane helix</keyword>
<reference evidence="10" key="1">
    <citation type="submission" date="2018-04" db="EMBL/GenBank/DDBJ databases">
        <authorList>
            <person name="Liu S."/>
            <person name="Wang Z."/>
            <person name="Li J."/>
        </authorList>
    </citation>
    <scope>NUCLEOTIDE SEQUENCE [LARGE SCALE GENOMIC DNA]</scope>
    <source>
        <strain evidence="10">2189</strain>
    </source>
</reference>
<dbReference type="PANTHER" id="PTHR43386:SF25">
    <property type="entry name" value="PEPTIDE ABC TRANSPORTER PERMEASE PROTEIN"/>
    <property type="match status" value="1"/>
</dbReference>
<sequence>MNTLRSSRRRALLTPGTVAAGLVLLIAVAWAAFPSLFTTHDPISGGDTPALLAPSGTHWFGTDAVGRDLYTRVVYGTRQTMLGALVAVAFGFVVGTLLGVIAGVRRGWLETVIMRLVDVLLSIPGLLLSLTVIIVLGFGTFNAAIAVGVTSVATFARLARSEVLAVAGSDFVEAAYGAGGTSAHVLFRHILPNSLTAVVALVAVQFGSAILQLATLGFLGFGAPPPVPEWGLIIAESRDYIATAGWLTILPGIVVAAVVLAANTLSRTLQKVV</sequence>
<feature type="transmembrane region" description="Helical" evidence="7">
    <location>
        <begin position="81"/>
        <end position="104"/>
    </location>
</feature>
<evidence type="ECO:0000259" key="8">
    <source>
        <dbReference type="PROSITE" id="PS50928"/>
    </source>
</evidence>
<dbReference type="PANTHER" id="PTHR43386">
    <property type="entry name" value="OLIGOPEPTIDE TRANSPORT SYSTEM PERMEASE PROTEIN APPC"/>
    <property type="match status" value="1"/>
</dbReference>
<evidence type="ECO:0000313" key="10">
    <source>
        <dbReference type="Proteomes" id="UP000244989"/>
    </source>
</evidence>
<evidence type="ECO:0000256" key="2">
    <source>
        <dbReference type="ARBA" id="ARBA00022448"/>
    </source>
</evidence>
<dbReference type="RefSeq" id="WP_108432129.1">
    <property type="nucleotide sequence ID" value="NZ_CP026947.1"/>
</dbReference>
<accession>A0A2U1T908</accession>
<evidence type="ECO:0000256" key="1">
    <source>
        <dbReference type="ARBA" id="ARBA00004651"/>
    </source>
</evidence>
<dbReference type="AlphaFoldDB" id="A0A2U1T908"/>
<dbReference type="Gene3D" id="1.10.3720.10">
    <property type="entry name" value="MetI-like"/>
    <property type="match status" value="1"/>
</dbReference>
<feature type="transmembrane region" description="Helical" evidence="7">
    <location>
        <begin position="240"/>
        <end position="262"/>
    </location>
</feature>
<evidence type="ECO:0000256" key="3">
    <source>
        <dbReference type="ARBA" id="ARBA00022475"/>
    </source>
</evidence>
<dbReference type="EMBL" id="QEEZ01000003">
    <property type="protein sequence ID" value="PWC02425.1"/>
    <property type="molecule type" value="Genomic_DNA"/>
</dbReference>
<dbReference type="InterPro" id="IPR006311">
    <property type="entry name" value="TAT_signal"/>
</dbReference>
<dbReference type="CDD" id="cd06261">
    <property type="entry name" value="TM_PBP2"/>
    <property type="match status" value="1"/>
</dbReference>
<feature type="transmembrane region" description="Helical" evidence="7">
    <location>
        <begin position="12"/>
        <end position="33"/>
    </location>
</feature>
<dbReference type="Pfam" id="PF00528">
    <property type="entry name" value="BPD_transp_1"/>
    <property type="match status" value="1"/>
</dbReference>
<comment type="subcellular location">
    <subcellularLocation>
        <location evidence="1 7">Cell membrane</location>
        <topology evidence="1 7">Multi-pass membrane protein</topology>
    </subcellularLocation>
</comment>
<dbReference type="PROSITE" id="PS51318">
    <property type="entry name" value="TAT"/>
    <property type="match status" value="1"/>
</dbReference>
<dbReference type="GO" id="GO:0055085">
    <property type="term" value="P:transmembrane transport"/>
    <property type="evidence" value="ECO:0007669"/>
    <property type="project" value="InterPro"/>
</dbReference>
<gene>
    <name evidence="9" type="ORF">DF222_01990</name>
</gene>
<evidence type="ECO:0000256" key="4">
    <source>
        <dbReference type="ARBA" id="ARBA00022692"/>
    </source>
</evidence>
<feature type="domain" description="ABC transmembrane type-1" evidence="8">
    <location>
        <begin position="77"/>
        <end position="266"/>
    </location>
</feature>
<dbReference type="KEGG" id="cyz:C3B44_09280"/>
<organism evidence="9 10">
    <name type="scientific">Corynebacterium yudongzhengii</name>
    <dbReference type="NCBI Taxonomy" id="2080740"/>
    <lineage>
        <taxon>Bacteria</taxon>
        <taxon>Bacillati</taxon>
        <taxon>Actinomycetota</taxon>
        <taxon>Actinomycetes</taxon>
        <taxon>Mycobacteriales</taxon>
        <taxon>Corynebacteriaceae</taxon>
        <taxon>Corynebacterium</taxon>
    </lineage>
</organism>
<dbReference type="GO" id="GO:0005886">
    <property type="term" value="C:plasma membrane"/>
    <property type="evidence" value="ECO:0007669"/>
    <property type="project" value="UniProtKB-SubCell"/>
</dbReference>
<name>A0A2U1T908_9CORY</name>
<evidence type="ECO:0000256" key="7">
    <source>
        <dbReference type="RuleBase" id="RU363032"/>
    </source>
</evidence>
<keyword evidence="10" id="KW-1185">Reference proteome</keyword>
<dbReference type="Proteomes" id="UP000244989">
    <property type="component" value="Unassembled WGS sequence"/>
</dbReference>
<protein>
    <submittedName>
        <fullName evidence="9">ABC transporter permease</fullName>
    </submittedName>
</protein>
<evidence type="ECO:0000313" key="9">
    <source>
        <dbReference type="EMBL" id="PWC02425.1"/>
    </source>
</evidence>
<keyword evidence="2 7" id="KW-0813">Transport</keyword>
<comment type="similarity">
    <text evidence="7">Belongs to the binding-protein-dependent transport system permease family.</text>
</comment>
<keyword evidence="6 7" id="KW-0472">Membrane</keyword>
<dbReference type="InterPro" id="IPR050366">
    <property type="entry name" value="BP-dependent_transpt_permease"/>
</dbReference>
<dbReference type="PROSITE" id="PS50928">
    <property type="entry name" value="ABC_TM1"/>
    <property type="match status" value="1"/>
</dbReference>
<dbReference type="SUPFAM" id="SSF161098">
    <property type="entry name" value="MetI-like"/>
    <property type="match status" value="1"/>
</dbReference>
<evidence type="ECO:0000256" key="6">
    <source>
        <dbReference type="ARBA" id="ARBA00023136"/>
    </source>
</evidence>
<feature type="transmembrane region" description="Helical" evidence="7">
    <location>
        <begin position="195"/>
        <end position="220"/>
    </location>
</feature>
<proteinExistence type="inferred from homology"/>
<dbReference type="InterPro" id="IPR035906">
    <property type="entry name" value="MetI-like_sf"/>
</dbReference>
<evidence type="ECO:0000256" key="5">
    <source>
        <dbReference type="ARBA" id="ARBA00022989"/>
    </source>
</evidence>
<keyword evidence="4 7" id="KW-0812">Transmembrane</keyword>
<comment type="caution">
    <text evidence="9">The sequence shown here is derived from an EMBL/GenBank/DDBJ whole genome shotgun (WGS) entry which is preliminary data.</text>
</comment>